<evidence type="ECO:0000256" key="1">
    <source>
        <dbReference type="SAM" id="Phobius"/>
    </source>
</evidence>
<dbReference type="KEGG" id="rst:ATY39_04640"/>
<feature type="domain" description="Putative zinc-finger" evidence="2">
    <location>
        <begin position="7"/>
        <end position="41"/>
    </location>
</feature>
<sequence>MYMNNECPIVHDLSSSYIDQLCSEESSRFIEQHISTCKSCAELLKEMHKEINIHKQQEFSSRLEQKKPFQKLARYFNAQNRFMKFSGYSFWITLIITLGFFINSVGVFTQINREKEKVQLIDQEQHEIMKKSFSLLTDSSHIDTKSLQDVFQEYKGKLKFLAVFSEQNIENSTVLKEGPTYTYPIDYSQAKLIIGEKGKITQPIIPHNYDIGTVAMADDQWIVQYEYKESYLKTVENAFQIKHYAPSTWTVFQIPITLMFIPIILATYWFIQKRIIKQMKNN</sequence>
<keyword evidence="4" id="KW-1185">Reference proteome</keyword>
<dbReference type="Proteomes" id="UP000076021">
    <property type="component" value="Chromosome"/>
</dbReference>
<accession>A0A143HAP6</accession>
<name>A0A143HAP6_9BACL</name>
<reference evidence="4" key="2">
    <citation type="submission" date="2016-03" db="EMBL/GenBank/DDBJ databases">
        <authorList>
            <person name="Ploux O."/>
        </authorList>
    </citation>
    <scope>NUCLEOTIDE SEQUENCE [LARGE SCALE GENOMIC DNA]</scope>
    <source>
        <strain evidence="4">PP9</strain>
    </source>
</reference>
<proteinExistence type="predicted"/>
<dbReference type="InterPro" id="IPR027383">
    <property type="entry name" value="Znf_put"/>
</dbReference>
<dbReference type="EMBL" id="CP014806">
    <property type="protein sequence ID" value="AMW98797.1"/>
    <property type="molecule type" value="Genomic_DNA"/>
</dbReference>
<reference evidence="3 4" key="1">
    <citation type="journal article" date="2016" name="Genome Announc.">
        <title>Whole-Genome Sequence of Rummeliibacillus stabekisii Strain PP9 Isolated from Antarctic Soil.</title>
        <authorList>
            <person name="da Mota F.F."/>
            <person name="Vollu R.E."/>
            <person name="Jurelevicius D."/>
            <person name="Seldin L."/>
        </authorList>
    </citation>
    <scope>NUCLEOTIDE SEQUENCE [LARGE SCALE GENOMIC DNA]</scope>
    <source>
        <strain evidence="3 4">PP9</strain>
    </source>
</reference>
<feature type="transmembrane region" description="Helical" evidence="1">
    <location>
        <begin position="249"/>
        <end position="271"/>
    </location>
</feature>
<dbReference type="Pfam" id="PF13490">
    <property type="entry name" value="zf-HC2"/>
    <property type="match status" value="1"/>
</dbReference>
<gene>
    <name evidence="3" type="ORF">ATY39_04640</name>
</gene>
<evidence type="ECO:0000259" key="2">
    <source>
        <dbReference type="Pfam" id="PF13490"/>
    </source>
</evidence>
<evidence type="ECO:0000313" key="3">
    <source>
        <dbReference type="EMBL" id="AMW98797.1"/>
    </source>
</evidence>
<keyword evidence="1" id="KW-0472">Membrane</keyword>
<evidence type="ECO:0000313" key="4">
    <source>
        <dbReference type="Proteomes" id="UP000076021"/>
    </source>
</evidence>
<protein>
    <recommendedName>
        <fullName evidence="2">Putative zinc-finger domain-containing protein</fullName>
    </recommendedName>
</protein>
<keyword evidence="1" id="KW-0812">Transmembrane</keyword>
<dbReference type="AlphaFoldDB" id="A0A143HAP6"/>
<feature type="transmembrane region" description="Helical" evidence="1">
    <location>
        <begin position="88"/>
        <end position="108"/>
    </location>
</feature>
<dbReference type="STRING" id="241244.ATY39_04640"/>
<organism evidence="3 4">
    <name type="scientific">Rummeliibacillus stabekisii</name>
    <dbReference type="NCBI Taxonomy" id="241244"/>
    <lineage>
        <taxon>Bacteria</taxon>
        <taxon>Bacillati</taxon>
        <taxon>Bacillota</taxon>
        <taxon>Bacilli</taxon>
        <taxon>Bacillales</taxon>
        <taxon>Caryophanaceae</taxon>
        <taxon>Rummeliibacillus</taxon>
    </lineage>
</organism>
<keyword evidence="1" id="KW-1133">Transmembrane helix</keyword>